<accession>K8E583</accession>
<dbReference type="AlphaFoldDB" id="K8E583"/>
<feature type="transmembrane region" description="Helical" evidence="1">
    <location>
        <begin position="6"/>
        <end position="29"/>
    </location>
</feature>
<feature type="domain" description="M23ase beta-sheet core" evidence="2">
    <location>
        <begin position="225"/>
        <end position="316"/>
    </location>
</feature>
<dbReference type="SUPFAM" id="SSF51261">
    <property type="entry name" value="Duplicated hybrid motif"/>
    <property type="match status" value="1"/>
</dbReference>
<gene>
    <name evidence="3" type="primary">trsG</name>
    <name evidence="3" type="ORF">BN424_2360</name>
</gene>
<name>K8E583_CARML</name>
<dbReference type="OrthoDB" id="9805070at2"/>
<evidence type="ECO:0000313" key="3">
    <source>
        <dbReference type="EMBL" id="CCO11800.2"/>
    </source>
</evidence>
<organism evidence="3 4">
    <name type="scientific">Carnobacterium maltaromaticum LMA28</name>
    <dbReference type="NCBI Taxonomy" id="1234679"/>
    <lineage>
        <taxon>Bacteria</taxon>
        <taxon>Bacillati</taxon>
        <taxon>Bacillota</taxon>
        <taxon>Bacilli</taxon>
        <taxon>Lactobacillales</taxon>
        <taxon>Carnobacteriaceae</taxon>
        <taxon>Carnobacterium</taxon>
    </lineage>
</organism>
<dbReference type="PANTHER" id="PTHR21666">
    <property type="entry name" value="PEPTIDASE-RELATED"/>
    <property type="match status" value="1"/>
</dbReference>
<reference evidence="4" key="1">
    <citation type="journal article" date="2013" name="Genome Announc.">
        <title>Complete Chromosome Sequence of Carnobacterium maltaromaticum LMA 28.</title>
        <authorList>
            <person name="Cailliez-Grimal C."/>
            <person name="Chaillou S."/>
            <person name="Anba-Mondoloni J."/>
            <person name="Loux V."/>
            <person name="Afzal M.I."/>
            <person name="Rahman A."/>
            <person name="Kergourlay G."/>
            <person name="Champomier-Verges M.C."/>
            <person name="Zagorec M."/>
            <person name="Dalgaard P."/>
            <person name="Leisner J.J."/>
            <person name="Prevost H."/>
            <person name="Revol-Junelles A.M."/>
            <person name="Borges F."/>
        </authorList>
    </citation>
    <scope>NUCLEOTIDE SEQUENCE</scope>
    <source>
        <strain evidence="4">LMA28</strain>
    </source>
</reference>
<dbReference type="Gene3D" id="2.70.70.10">
    <property type="entry name" value="Glucose Permease (Domain IIA)"/>
    <property type="match status" value="1"/>
</dbReference>
<proteinExistence type="predicted"/>
<dbReference type="eggNOG" id="COG0739">
    <property type="taxonomic scope" value="Bacteria"/>
</dbReference>
<sequence>MKKLKWYLVGLLAPIIMVGGITSILFFSFMSGDEDMSLSINGGCVISDGSYNGATIDTLLQDAGAFKGKRGAFETVAKKCKIDPILMIAISLHETGWGKSDAVLYHNNPSGQMRGGTIIHFNTLEEGLDMTGQTINNLWNERGLNTIEKLGSAYAPIGALNDPTGLNQHWVPTITKFVQQMGGLSGSCNDSFTASDKGFIMPVENPILTSGYVERVNPVTGMAESHKGLDFGQPFGSEVRAVADGQVIISQYDGVPVSGYGMAVLIKHSDTLYTLYGHQSKLNVAVGENVKQGQVIGLIGSTGQSSGPHLHFEVRLSMYGDFQNPVNYLPLN</sequence>
<dbReference type="STRING" id="1234679.BN424_2360"/>
<dbReference type="InterPro" id="IPR016047">
    <property type="entry name" value="M23ase_b-sheet_dom"/>
</dbReference>
<dbReference type="Pfam" id="PF01551">
    <property type="entry name" value="Peptidase_M23"/>
    <property type="match status" value="1"/>
</dbReference>
<evidence type="ECO:0000256" key="1">
    <source>
        <dbReference type="SAM" id="Phobius"/>
    </source>
</evidence>
<dbReference type="RefSeq" id="WP_016356537.1">
    <property type="nucleotide sequence ID" value="NC_019425.2"/>
</dbReference>
<protein>
    <submittedName>
        <fullName evidence="3">Peptidase M23 family protein</fullName>
    </submittedName>
</protein>
<keyword evidence="1" id="KW-1133">Transmembrane helix</keyword>
<dbReference type="PANTHER" id="PTHR21666:SF270">
    <property type="entry name" value="MUREIN HYDROLASE ACTIVATOR ENVC"/>
    <property type="match status" value="1"/>
</dbReference>
<keyword evidence="1" id="KW-0472">Membrane</keyword>
<evidence type="ECO:0000313" key="4">
    <source>
        <dbReference type="Proteomes" id="UP000000212"/>
    </source>
</evidence>
<dbReference type="KEGG" id="cml:BN424_2360"/>
<dbReference type="HOGENOM" id="CLU_066808_0_0_9"/>
<dbReference type="InterPro" id="IPR050570">
    <property type="entry name" value="Cell_wall_metabolism_enzyme"/>
</dbReference>
<keyword evidence="4" id="KW-1185">Reference proteome</keyword>
<keyword evidence="1" id="KW-0812">Transmembrane</keyword>
<dbReference type="InterPro" id="IPR011055">
    <property type="entry name" value="Dup_hybrid_motif"/>
</dbReference>
<dbReference type="Proteomes" id="UP000000212">
    <property type="component" value="Chromosome"/>
</dbReference>
<dbReference type="GO" id="GO:0004222">
    <property type="term" value="F:metalloendopeptidase activity"/>
    <property type="evidence" value="ECO:0007669"/>
    <property type="project" value="TreeGrafter"/>
</dbReference>
<dbReference type="EMBL" id="HE999757">
    <property type="protein sequence ID" value="CCO11800.2"/>
    <property type="molecule type" value="Genomic_DNA"/>
</dbReference>
<evidence type="ECO:0000259" key="2">
    <source>
        <dbReference type="Pfam" id="PF01551"/>
    </source>
</evidence>
<dbReference type="CDD" id="cd12797">
    <property type="entry name" value="M23_peptidase"/>
    <property type="match status" value="1"/>
</dbReference>